<name>A0A853JB49_9GAMM</name>
<evidence type="ECO:0000313" key="3">
    <source>
        <dbReference type="Proteomes" id="UP000578091"/>
    </source>
</evidence>
<comment type="caution">
    <text evidence="2">The sequence shown here is derived from an EMBL/GenBank/DDBJ whole genome shotgun (WGS) entry which is preliminary data.</text>
</comment>
<keyword evidence="1" id="KW-0732">Signal</keyword>
<protein>
    <recommendedName>
        <fullName evidence="4">Secreted protein</fullName>
    </recommendedName>
</protein>
<keyword evidence="3" id="KW-1185">Reference proteome</keyword>
<feature type="signal peptide" evidence="1">
    <location>
        <begin position="1"/>
        <end position="21"/>
    </location>
</feature>
<dbReference type="EMBL" id="JACCKA010000040">
    <property type="protein sequence ID" value="NZA25858.1"/>
    <property type="molecule type" value="Genomic_DNA"/>
</dbReference>
<gene>
    <name evidence="2" type="ORF">H0E84_05635</name>
</gene>
<reference evidence="2 3" key="1">
    <citation type="submission" date="2020-07" db="EMBL/GenBank/DDBJ databases">
        <title>Luteimonas sp. SJ-92.</title>
        <authorList>
            <person name="Huang X.-X."/>
            <person name="Xu L."/>
            <person name="Sun J.-Q."/>
        </authorList>
    </citation>
    <scope>NUCLEOTIDE SEQUENCE [LARGE SCALE GENOMIC DNA]</scope>
    <source>
        <strain evidence="2 3">SJ-92</strain>
    </source>
</reference>
<dbReference type="Proteomes" id="UP000578091">
    <property type="component" value="Unassembled WGS sequence"/>
</dbReference>
<dbReference type="RefSeq" id="WP_180677660.1">
    <property type="nucleotide sequence ID" value="NZ_JACCKA010000040.1"/>
</dbReference>
<evidence type="ECO:0000256" key="1">
    <source>
        <dbReference type="SAM" id="SignalP"/>
    </source>
</evidence>
<accession>A0A853JB49</accession>
<sequence>MRRIAAVLVATLLGAPAVLPAAGQAPEIERETAPPQAVGAAHTLRQIPEACARIEGVFTGQADPPYRFSVKQTSPGCRPRARLVDADRVRPDPADGWVLNDVVRIPAAACPSQVAVARIWRRPAEGTLQTDAQGRVRIYLDEARAQAESGNAPQPGLYAAQLRVEGEACD</sequence>
<proteinExistence type="predicted"/>
<evidence type="ECO:0008006" key="4">
    <source>
        <dbReference type="Google" id="ProtNLM"/>
    </source>
</evidence>
<feature type="chain" id="PRO_5032712163" description="Secreted protein" evidence="1">
    <location>
        <begin position="22"/>
        <end position="170"/>
    </location>
</feature>
<evidence type="ECO:0000313" key="2">
    <source>
        <dbReference type="EMBL" id="NZA25858.1"/>
    </source>
</evidence>
<organism evidence="2 3">
    <name type="scientific">Luteimonas salinisoli</name>
    <dbReference type="NCBI Taxonomy" id="2752307"/>
    <lineage>
        <taxon>Bacteria</taxon>
        <taxon>Pseudomonadati</taxon>
        <taxon>Pseudomonadota</taxon>
        <taxon>Gammaproteobacteria</taxon>
        <taxon>Lysobacterales</taxon>
        <taxon>Lysobacteraceae</taxon>
        <taxon>Luteimonas</taxon>
    </lineage>
</organism>
<dbReference type="AlphaFoldDB" id="A0A853JB49"/>